<evidence type="ECO:0000313" key="1">
    <source>
        <dbReference type="EMBL" id="GEU61339.1"/>
    </source>
</evidence>
<accession>A0A6L2LJV0</accession>
<proteinExistence type="predicted"/>
<sequence>SPEEPIRKSKRVKRPTKKSFDAPIASVIIREILVKSLSKKKEKMTVEKCKGIDSLSKVALTEEAQYKEVRKRV</sequence>
<name>A0A6L2LJV0_TANCI</name>
<feature type="non-terminal residue" evidence="1">
    <location>
        <position position="1"/>
    </location>
</feature>
<reference evidence="1" key="1">
    <citation type="journal article" date="2019" name="Sci. Rep.">
        <title>Draft genome of Tanacetum cinerariifolium, the natural source of mosquito coil.</title>
        <authorList>
            <person name="Yamashiro T."/>
            <person name="Shiraishi A."/>
            <person name="Satake H."/>
            <person name="Nakayama K."/>
        </authorList>
    </citation>
    <scope>NUCLEOTIDE SEQUENCE</scope>
</reference>
<protein>
    <submittedName>
        <fullName evidence="1">Uncharacterized protein</fullName>
    </submittedName>
</protein>
<gene>
    <name evidence="1" type="ORF">Tci_033317</name>
</gene>
<dbReference type="EMBL" id="BKCJ010004488">
    <property type="protein sequence ID" value="GEU61339.1"/>
    <property type="molecule type" value="Genomic_DNA"/>
</dbReference>
<organism evidence="1">
    <name type="scientific">Tanacetum cinerariifolium</name>
    <name type="common">Dalmatian daisy</name>
    <name type="synonym">Chrysanthemum cinerariifolium</name>
    <dbReference type="NCBI Taxonomy" id="118510"/>
    <lineage>
        <taxon>Eukaryota</taxon>
        <taxon>Viridiplantae</taxon>
        <taxon>Streptophyta</taxon>
        <taxon>Embryophyta</taxon>
        <taxon>Tracheophyta</taxon>
        <taxon>Spermatophyta</taxon>
        <taxon>Magnoliopsida</taxon>
        <taxon>eudicotyledons</taxon>
        <taxon>Gunneridae</taxon>
        <taxon>Pentapetalae</taxon>
        <taxon>asterids</taxon>
        <taxon>campanulids</taxon>
        <taxon>Asterales</taxon>
        <taxon>Asteraceae</taxon>
        <taxon>Asteroideae</taxon>
        <taxon>Anthemideae</taxon>
        <taxon>Anthemidinae</taxon>
        <taxon>Tanacetum</taxon>
    </lineage>
</organism>
<comment type="caution">
    <text evidence="1">The sequence shown here is derived from an EMBL/GenBank/DDBJ whole genome shotgun (WGS) entry which is preliminary data.</text>
</comment>
<dbReference type="AlphaFoldDB" id="A0A6L2LJV0"/>